<dbReference type="PROSITE" id="PS51349">
    <property type="entry name" value="FMN_HYDROXY_ACID_DH_2"/>
    <property type="match status" value="1"/>
</dbReference>
<dbReference type="VEuPathDB" id="CryptoDB:Cvel_5763"/>
<dbReference type="FunFam" id="3.20.20.70:FF:000056">
    <property type="entry name" value="hydroxyacid oxidase 2"/>
    <property type="match status" value="1"/>
</dbReference>
<dbReference type="Gene3D" id="3.20.20.70">
    <property type="entry name" value="Aldolase class I"/>
    <property type="match status" value="1"/>
</dbReference>
<dbReference type="SUPFAM" id="SSF51395">
    <property type="entry name" value="FMN-linked oxidoreductases"/>
    <property type="match status" value="1"/>
</dbReference>
<reference evidence="7" key="1">
    <citation type="submission" date="2015-05" db="EMBL/GenBank/DDBJ databases">
        <authorList>
            <person name="Wang D.B."/>
            <person name="Wang M."/>
        </authorList>
    </citation>
    <scope>NUCLEOTIDE SEQUENCE</scope>
    <source>
        <strain evidence="7">CCAP 1602/1</strain>
    </source>
</reference>
<comment type="cofactor">
    <cofactor evidence="1">
        <name>FMN</name>
        <dbReference type="ChEBI" id="CHEBI:58210"/>
    </cofactor>
</comment>
<evidence type="ECO:0000256" key="2">
    <source>
        <dbReference type="ARBA" id="ARBA00023002"/>
    </source>
</evidence>
<dbReference type="InterPro" id="IPR012133">
    <property type="entry name" value="Alpha-hydoxy_acid_DH_FMN"/>
</dbReference>
<dbReference type="PIRSF" id="PIRSF000138">
    <property type="entry name" value="Al-hdrx_acd_dh"/>
    <property type="match status" value="1"/>
</dbReference>
<evidence type="ECO:0000256" key="4">
    <source>
        <dbReference type="PIRSR" id="PIRSR000138-1"/>
    </source>
</evidence>
<feature type="binding site" evidence="5">
    <location>
        <position position="276"/>
    </location>
    <ligand>
        <name>glyoxylate</name>
        <dbReference type="ChEBI" id="CHEBI:36655"/>
    </ligand>
</feature>
<evidence type="ECO:0000259" key="6">
    <source>
        <dbReference type="PROSITE" id="PS51349"/>
    </source>
</evidence>
<dbReference type="AlphaFoldDB" id="A0A2K8DNH1"/>
<protein>
    <submittedName>
        <fullName evidence="7">2-hydroxy-acid oxidase</fullName>
        <ecNumber evidence="7">1.1.3.15</ecNumber>
    </submittedName>
</protein>
<evidence type="ECO:0000256" key="5">
    <source>
        <dbReference type="PIRSR" id="PIRSR000138-2"/>
    </source>
</evidence>
<feature type="domain" description="FMN hydroxy acid dehydrogenase" evidence="6">
    <location>
        <begin position="2"/>
        <end position="382"/>
    </location>
</feature>
<dbReference type="GO" id="GO:0010181">
    <property type="term" value="F:FMN binding"/>
    <property type="evidence" value="ECO:0007669"/>
    <property type="project" value="InterPro"/>
</dbReference>
<feature type="binding site" evidence="5">
    <location>
        <position position="175"/>
    </location>
    <ligand>
        <name>FMN</name>
        <dbReference type="ChEBI" id="CHEBI:58210"/>
    </ligand>
</feature>
<comment type="similarity">
    <text evidence="3">Belongs to the FMN-dependent alpha-hydroxy acid dehydrogenase family.</text>
</comment>
<sequence>MEDPSSWINLAEVQAVAHKKMTKPAYDYYASGAEDEIALREAQMAFKRIRFLPKMLQGLPEKCDTKVKVLGGRYTLSSPLIVPPMAMQKLAHPDGEIGACRAAKMHGVSYCLSTMATTKIEDVASAHSSTVVPPSEGESLSSLKMFQLYVYKDRRVSESLIRRAEAAGFQALVITVDLPPLGHREADIRNRFHLPAPLRLENFIGESTTTEIDKKGASSGLADHSQAHFDSTLDWSIVPWLRSVTTLPIVVKGILRADDALMARQHRVDAVWVSNHGGRQLDCTIAPIDALPEVVSALEGSGIDAWLDGGVRRGTDVVKALALGAKLVGVGRPVLWGLAAGGEKGVSRVLSMLKEELGTSLQLAGAPSVRDLSPDFLVMPGMTPFCRPSSQGGGGRRGIVGSRL</sequence>
<feature type="binding site" evidence="5">
    <location>
        <position position="184"/>
    </location>
    <ligand>
        <name>glyoxylate</name>
        <dbReference type="ChEBI" id="CHEBI:36655"/>
    </ligand>
</feature>
<dbReference type="GO" id="GO:0005737">
    <property type="term" value="C:cytoplasm"/>
    <property type="evidence" value="ECO:0007669"/>
    <property type="project" value="UniProtKB-ARBA"/>
</dbReference>
<dbReference type="EMBL" id="KR704717">
    <property type="protein sequence ID" value="AND95627.1"/>
    <property type="molecule type" value="mRNA"/>
</dbReference>
<dbReference type="EC" id="1.1.3.15" evidence="7"/>
<feature type="binding site" evidence="5">
    <location>
        <begin position="84"/>
        <end position="86"/>
    </location>
    <ligand>
        <name>FMN</name>
        <dbReference type="ChEBI" id="CHEBI:58210"/>
    </ligand>
</feature>
<dbReference type="VEuPathDB" id="CryptoDB:Cvel_35600"/>
<feature type="binding site" evidence="5">
    <location>
        <position position="149"/>
    </location>
    <ligand>
        <name>glyoxylate</name>
        <dbReference type="ChEBI" id="CHEBI:36655"/>
    </ligand>
</feature>
<evidence type="ECO:0000313" key="7">
    <source>
        <dbReference type="EMBL" id="AND95627.1"/>
    </source>
</evidence>
<keyword evidence="5" id="KW-0285">Flavoprotein</keyword>
<dbReference type="CDD" id="cd02809">
    <property type="entry name" value="alpha_hydroxyacid_oxid_FMN"/>
    <property type="match status" value="1"/>
</dbReference>
<feature type="binding site" evidence="5">
    <location>
        <position position="279"/>
    </location>
    <ligand>
        <name>glyoxylate</name>
        <dbReference type="ChEBI" id="CHEBI:36655"/>
    </ligand>
</feature>
<dbReference type="PROSITE" id="PS00557">
    <property type="entry name" value="FMN_HYDROXY_ACID_DH_1"/>
    <property type="match status" value="1"/>
</dbReference>
<feature type="binding site" evidence="5">
    <location>
        <position position="252"/>
    </location>
    <ligand>
        <name>FMN</name>
        <dbReference type="ChEBI" id="CHEBI:58210"/>
    </ligand>
</feature>
<keyword evidence="5" id="KW-0288">FMN</keyword>
<feature type="active site" description="Proton acceptor" evidence="4">
    <location>
        <position position="276"/>
    </location>
</feature>
<dbReference type="InterPro" id="IPR000262">
    <property type="entry name" value="FMN-dep_DH"/>
</dbReference>
<evidence type="ECO:0000256" key="1">
    <source>
        <dbReference type="ARBA" id="ARBA00001917"/>
    </source>
</evidence>
<feature type="binding site" evidence="5">
    <location>
        <position position="113"/>
    </location>
    <ligand>
        <name>FMN</name>
        <dbReference type="ChEBI" id="CHEBI:58210"/>
    </ligand>
</feature>
<feature type="binding site" evidence="5">
    <location>
        <position position="28"/>
    </location>
    <ligand>
        <name>glyoxylate</name>
        <dbReference type="ChEBI" id="CHEBI:36655"/>
    </ligand>
</feature>
<name>A0A2K8DNH1_9ALVE</name>
<dbReference type="Pfam" id="PF01070">
    <property type="entry name" value="FMN_dh"/>
    <property type="match status" value="1"/>
</dbReference>
<dbReference type="PANTHER" id="PTHR10578">
    <property type="entry name" value="S -2-HYDROXY-ACID OXIDASE-RELATED"/>
    <property type="match status" value="1"/>
</dbReference>
<reference evidence="7" key="2">
    <citation type="journal article" date="2018" name="Genome Biol. Evol.">
        <title>Distribution and Evolution of Peroxisomes in Alveolates (Apicomplexa, Dinoflagellates, Ciliates).</title>
        <authorList>
            <person name="Ludewig-Klingner A.-K."/>
            <person name="Michael V."/>
            <person name="Jarek M."/>
            <person name="Brinkmann H."/>
            <person name="Petersen J."/>
        </authorList>
    </citation>
    <scope>NUCLEOTIDE SEQUENCE</scope>
    <source>
        <strain evidence="7">CCAP 1602/1</strain>
    </source>
</reference>
<dbReference type="InterPro" id="IPR008259">
    <property type="entry name" value="FMN_hydac_DH_AS"/>
</dbReference>
<dbReference type="GO" id="GO:0003973">
    <property type="term" value="F:(S)-2-hydroxy-acid oxidase activity"/>
    <property type="evidence" value="ECO:0007669"/>
    <property type="project" value="UniProtKB-EC"/>
</dbReference>
<proteinExistence type="evidence at transcript level"/>
<feature type="binding site" evidence="5">
    <location>
        <position position="274"/>
    </location>
    <ligand>
        <name>FMN</name>
        <dbReference type="ChEBI" id="CHEBI:58210"/>
    </ligand>
</feature>
<evidence type="ECO:0000256" key="3">
    <source>
        <dbReference type="ARBA" id="ARBA00024042"/>
    </source>
</evidence>
<accession>A0A2K8DNH1</accession>
<keyword evidence="2 7" id="KW-0560">Oxidoreductase</keyword>
<gene>
    <name evidence="7" type="primary">HAO</name>
</gene>
<feature type="binding site" evidence="5">
    <location>
        <position position="147"/>
    </location>
    <ligand>
        <name>FMN</name>
        <dbReference type="ChEBI" id="CHEBI:58210"/>
    </ligand>
</feature>
<feature type="binding site" evidence="5">
    <location>
        <begin position="308"/>
        <end position="312"/>
    </location>
    <ligand>
        <name>FMN</name>
        <dbReference type="ChEBI" id="CHEBI:58210"/>
    </ligand>
</feature>
<organism evidence="7">
    <name type="scientific">Chromera velia</name>
    <dbReference type="NCBI Taxonomy" id="505693"/>
    <lineage>
        <taxon>Eukaryota</taxon>
        <taxon>Sar</taxon>
        <taxon>Alveolata</taxon>
        <taxon>Colpodellida</taxon>
        <taxon>Chromeraceae</taxon>
        <taxon>Chromera</taxon>
    </lineage>
</organism>
<dbReference type="PANTHER" id="PTHR10578:SF149">
    <property type="entry name" value="2-HYDROXYACID OXIDASE 2"/>
    <property type="match status" value="1"/>
</dbReference>
<dbReference type="InterPro" id="IPR037396">
    <property type="entry name" value="FMN_HAD"/>
</dbReference>
<feature type="binding site" evidence="5">
    <location>
        <begin position="331"/>
        <end position="332"/>
    </location>
    <ligand>
        <name>FMN</name>
        <dbReference type="ChEBI" id="CHEBI:58210"/>
    </ligand>
</feature>
<dbReference type="InterPro" id="IPR013785">
    <property type="entry name" value="Aldolase_TIM"/>
</dbReference>